<sequence length="651" mass="70822">MGNAPSSPSPSSPGAQFVSDAARPVFQSFPPCHLFGDTSSLYSPGTRTGYYLHYFAAALSIIFLGGGRDLGSAGWFFSFISLAGASLVELAIDAGAGEGVVVLDWAIVFGLVFWSVAVFARSVFSSQPPARQGQGRDARQLQVDLARERGSMVGEREAEWHWRYVAVLNALGNDEQESAVDDGEGRDRDGDAVLEHALWQYVDAFSAARGDPSTLDAAAFILALYQGGDRDHIHETAVRMAIDNKQVELFRDAHAEALRQANIPFDQAQATTQTLARFAVQDRSPRGRPRSSGSILRVMDAQAGAGAAGVIGCGLGFILYAGYAAFTVWLLFRGVDHGAKSGCDIRVVLIFVPVSIYSQGVITALRVLASIWLALVGVPAFIVGWVMLAYGARNWWSETTHHGRRQPNDNPAGEGILGFRAVPYDSEKAKGKAADPSMTSLPRPAYVASPTWASRASDLFYDATEFPQPTGSAIPEARKGGYFDPAAEKSPGESSGLGIRGGQAARTGLMRNVLATVTSNLDYLFFLAIGHTIAVVEVTIRINKLDMRQRPMTSMGELLAFFLGAFVFLRVVAQCLLAGAKRLRRQQSARWHEERWRILSALPNRWQERYGTLGRVPTQTRESFRRMYSRSEVKSVSSMGRFTEMIDDDGG</sequence>
<feature type="transmembrane region" description="Helical" evidence="1">
    <location>
        <begin position="73"/>
        <end position="92"/>
    </location>
</feature>
<feature type="transmembrane region" description="Helical" evidence="1">
    <location>
        <begin position="99"/>
        <end position="120"/>
    </location>
</feature>
<keyword evidence="1" id="KW-1133">Transmembrane helix</keyword>
<reference evidence="2" key="1">
    <citation type="journal article" date="2023" name="Mol. Phylogenet. Evol.">
        <title>Genome-scale phylogeny and comparative genomics of the fungal order Sordariales.</title>
        <authorList>
            <person name="Hensen N."/>
            <person name="Bonometti L."/>
            <person name="Westerberg I."/>
            <person name="Brannstrom I.O."/>
            <person name="Guillou S."/>
            <person name="Cros-Aarteil S."/>
            <person name="Calhoun S."/>
            <person name="Haridas S."/>
            <person name="Kuo A."/>
            <person name="Mondo S."/>
            <person name="Pangilinan J."/>
            <person name="Riley R."/>
            <person name="LaButti K."/>
            <person name="Andreopoulos B."/>
            <person name="Lipzen A."/>
            <person name="Chen C."/>
            <person name="Yan M."/>
            <person name="Daum C."/>
            <person name="Ng V."/>
            <person name="Clum A."/>
            <person name="Steindorff A."/>
            <person name="Ohm R.A."/>
            <person name="Martin F."/>
            <person name="Silar P."/>
            <person name="Natvig D.O."/>
            <person name="Lalanne C."/>
            <person name="Gautier V."/>
            <person name="Ament-Velasquez S.L."/>
            <person name="Kruys A."/>
            <person name="Hutchinson M.I."/>
            <person name="Powell A.J."/>
            <person name="Barry K."/>
            <person name="Miller A.N."/>
            <person name="Grigoriev I.V."/>
            <person name="Debuchy R."/>
            <person name="Gladieux P."/>
            <person name="Hiltunen Thoren M."/>
            <person name="Johannesson H."/>
        </authorList>
    </citation>
    <scope>NUCLEOTIDE SEQUENCE</scope>
    <source>
        <strain evidence="2">SMH4131-1</strain>
    </source>
</reference>
<evidence type="ECO:0000256" key="1">
    <source>
        <dbReference type="SAM" id="Phobius"/>
    </source>
</evidence>
<dbReference type="AlphaFoldDB" id="A0AAE0J6H0"/>
<organism evidence="2 3">
    <name type="scientific">Cercophora scortea</name>
    <dbReference type="NCBI Taxonomy" id="314031"/>
    <lineage>
        <taxon>Eukaryota</taxon>
        <taxon>Fungi</taxon>
        <taxon>Dikarya</taxon>
        <taxon>Ascomycota</taxon>
        <taxon>Pezizomycotina</taxon>
        <taxon>Sordariomycetes</taxon>
        <taxon>Sordariomycetidae</taxon>
        <taxon>Sordariales</taxon>
        <taxon>Lasiosphaeriaceae</taxon>
        <taxon>Cercophora</taxon>
    </lineage>
</organism>
<protein>
    <submittedName>
        <fullName evidence="2">Uncharacterized protein</fullName>
    </submittedName>
</protein>
<dbReference type="Proteomes" id="UP001286456">
    <property type="component" value="Unassembled WGS sequence"/>
</dbReference>
<evidence type="ECO:0000313" key="2">
    <source>
        <dbReference type="EMBL" id="KAK3337754.1"/>
    </source>
</evidence>
<accession>A0AAE0J6H0</accession>
<keyword evidence="3" id="KW-1185">Reference proteome</keyword>
<feature type="transmembrane region" description="Helical" evidence="1">
    <location>
        <begin position="521"/>
        <end position="540"/>
    </location>
</feature>
<keyword evidence="1" id="KW-0812">Transmembrane</keyword>
<comment type="caution">
    <text evidence="2">The sequence shown here is derived from an EMBL/GenBank/DDBJ whole genome shotgun (WGS) entry which is preliminary data.</text>
</comment>
<feature type="transmembrane region" description="Helical" evidence="1">
    <location>
        <begin position="371"/>
        <end position="392"/>
    </location>
</feature>
<proteinExistence type="predicted"/>
<evidence type="ECO:0000313" key="3">
    <source>
        <dbReference type="Proteomes" id="UP001286456"/>
    </source>
</evidence>
<name>A0AAE0J6H0_9PEZI</name>
<keyword evidence="1" id="KW-0472">Membrane</keyword>
<feature type="transmembrane region" description="Helical" evidence="1">
    <location>
        <begin position="50"/>
        <end position="67"/>
    </location>
</feature>
<feature type="transmembrane region" description="Helical" evidence="1">
    <location>
        <begin position="307"/>
        <end position="332"/>
    </location>
</feature>
<reference evidence="2" key="2">
    <citation type="submission" date="2023-06" db="EMBL/GenBank/DDBJ databases">
        <authorList>
            <consortium name="Lawrence Berkeley National Laboratory"/>
            <person name="Haridas S."/>
            <person name="Hensen N."/>
            <person name="Bonometti L."/>
            <person name="Westerberg I."/>
            <person name="Brannstrom I.O."/>
            <person name="Guillou S."/>
            <person name="Cros-Aarteil S."/>
            <person name="Calhoun S."/>
            <person name="Kuo A."/>
            <person name="Mondo S."/>
            <person name="Pangilinan J."/>
            <person name="Riley R."/>
            <person name="Labutti K."/>
            <person name="Andreopoulos B."/>
            <person name="Lipzen A."/>
            <person name="Chen C."/>
            <person name="Yanf M."/>
            <person name="Daum C."/>
            <person name="Ng V."/>
            <person name="Clum A."/>
            <person name="Steindorff A."/>
            <person name="Ohm R."/>
            <person name="Martin F."/>
            <person name="Silar P."/>
            <person name="Natvig D."/>
            <person name="Lalanne C."/>
            <person name="Gautier V."/>
            <person name="Ament-Velasquez S.L."/>
            <person name="Kruys A."/>
            <person name="Hutchinson M.I."/>
            <person name="Powell A.J."/>
            <person name="Barry K."/>
            <person name="Miller A.N."/>
            <person name="Grigoriev I.V."/>
            <person name="Debuchy R."/>
            <person name="Gladieux P."/>
            <person name="Thoren M.H."/>
            <person name="Johannesson H."/>
        </authorList>
    </citation>
    <scope>NUCLEOTIDE SEQUENCE</scope>
    <source>
        <strain evidence="2">SMH4131-1</strain>
    </source>
</reference>
<dbReference type="EMBL" id="JAUEPO010000001">
    <property type="protein sequence ID" value="KAK3337754.1"/>
    <property type="molecule type" value="Genomic_DNA"/>
</dbReference>
<feature type="transmembrane region" description="Helical" evidence="1">
    <location>
        <begin position="560"/>
        <end position="580"/>
    </location>
</feature>
<gene>
    <name evidence="2" type="ORF">B0T19DRAFT_81973</name>
</gene>